<feature type="transmembrane region" description="Helical" evidence="1">
    <location>
        <begin position="179"/>
        <end position="196"/>
    </location>
</feature>
<feature type="transmembrane region" description="Helical" evidence="1">
    <location>
        <begin position="151"/>
        <end position="167"/>
    </location>
</feature>
<comment type="caution">
    <text evidence="2">The sequence shown here is derived from an EMBL/GenBank/DDBJ whole genome shotgun (WGS) entry which is preliminary data.</text>
</comment>
<feature type="transmembrane region" description="Helical" evidence="1">
    <location>
        <begin position="216"/>
        <end position="236"/>
    </location>
</feature>
<keyword evidence="1" id="KW-1133">Transmembrane helix</keyword>
<keyword evidence="1" id="KW-0472">Membrane</keyword>
<dbReference type="RefSeq" id="WP_114582197.1">
    <property type="nucleotide sequence ID" value="NZ_QPMH01000008.1"/>
</dbReference>
<keyword evidence="3" id="KW-1185">Reference proteome</keyword>
<evidence type="ECO:0000256" key="1">
    <source>
        <dbReference type="SAM" id="Phobius"/>
    </source>
</evidence>
<accession>A0A369T9G1</accession>
<gene>
    <name evidence="2" type="ORF">DRB17_10740</name>
</gene>
<dbReference type="EMBL" id="QPMH01000008">
    <property type="protein sequence ID" value="RDD61953.1"/>
    <property type="molecule type" value="Genomic_DNA"/>
</dbReference>
<proteinExistence type="predicted"/>
<feature type="transmembrane region" description="Helical" evidence="1">
    <location>
        <begin position="92"/>
        <end position="109"/>
    </location>
</feature>
<dbReference type="Proteomes" id="UP000253941">
    <property type="component" value="Unassembled WGS sequence"/>
</dbReference>
<feature type="transmembrane region" description="Helical" evidence="1">
    <location>
        <begin position="27"/>
        <end position="45"/>
    </location>
</feature>
<evidence type="ECO:0000313" key="2">
    <source>
        <dbReference type="EMBL" id="RDD61953.1"/>
    </source>
</evidence>
<reference evidence="2 3" key="1">
    <citation type="submission" date="2018-07" db="EMBL/GenBank/DDBJ databases">
        <title>Venubactetium sediminum gen. nov., sp. nov., isolated from a marine solar saltern.</title>
        <authorList>
            <person name="Wang S."/>
        </authorList>
    </citation>
    <scope>NUCLEOTIDE SEQUENCE [LARGE SCALE GENOMIC DNA]</scope>
    <source>
        <strain evidence="2 3">WD2A32</strain>
    </source>
</reference>
<name>A0A369T9G1_9PROT</name>
<evidence type="ECO:0000313" key="3">
    <source>
        <dbReference type="Proteomes" id="UP000253941"/>
    </source>
</evidence>
<feature type="transmembrane region" description="Helical" evidence="1">
    <location>
        <begin position="65"/>
        <end position="83"/>
    </location>
</feature>
<dbReference type="AlphaFoldDB" id="A0A369T9G1"/>
<protein>
    <submittedName>
        <fullName evidence="2">Uncharacterized protein</fullName>
    </submittedName>
</protein>
<sequence>MSQLTSARSKAGAKIDSTGAKPAPLPLWAWLWLPVATAVTLAVLGQAAPEFYREYMIPETGVLETLHVIEGAAGAVLAAMLLTRPEVRQRRWLAGWVGLALAGCAYVAGEEASWGQHIFVWATPEGWQAMNDQGETNLHNVSSWFDQKPRLLLELGVITGGLVLPFVKRLRGWPSAGSRIAYIMPPITCLPAALMAESVRLEEAGAWLAGTPSGLFYRGSEVQELFFYFFVILYLIELRRRVRREAPPA</sequence>
<organism evidence="2 3">
    <name type="scientific">Ferruginivarius sediminum</name>
    <dbReference type="NCBI Taxonomy" id="2661937"/>
    <lineage>
        <taxon>Bacteria</taxon>
        <taxon>Pseudomonadati</taxon>
        <taxon>Pseudomonadota</taxon>
        <taxon>Alphaproteobacteria</taxon>
        <taxon>Rhodospirillales</taxon>
        <taxon>Rhodospirillaceae</taxon>
        <taxon>Ferruginivarius</taxon>
    </lineage>
</organism>
<keyword evidence="1" id="KW-0812">Transmembrane</keyword>